<dbReference type="Gene3D" id="3.30.1330.10">
    <property type="entry name" value="PurM-like, N-terminal domain"/>
    <property type="match status" value="1"/>
</dbReference>
<feature type="domain" description="PurM-like C-terminal" evidence="3">
    <location>
        <begin position="206"/>
        <end position="315"/>
    </location>
</feature>
<evidence type="ECO:0000259" key="2">
    <source>
        <dbReference type="Pfam" id="PF00586"/>
    </source>
</evidence>
<evidence type="ECO:0000313" key="4">
    <source>
        <dbReference type="EMBL" id="MBA2882783.1"/>
    </source>
</evidence>
<keyword evidence="5" id="KW-1185">Reference proteome</keyword>
<dbReference type="GO" id="GO:0009030">
    <property type="term" value="F:thiamine-phosphate kinase activity"/>
    <property type="evidence" value="ECO:0007669"/>
    <property type="project" value="InterPro"/>
</dbReference>
<dbReference type="AlphaFoldDB" id="A0A7W0HLY5"/>
<dbReference type="PANTHER" id="PTHR30270">
    <property type="entry name" value="THIAMINE-MONOPHOSPHATE KINASE"/>
    <property type="match status" value="1"/>
</dbReference>
<dbReference type="InterPro" id="IPR010918">
    <property type="entry name" value="PurM-like_C_dom"/>
</dbReference>
<evidence type="ECO:0000313" key="5">
    <source>
        <dbReference type="Proteomes" id="UP000525298"/>
    </source>
</evidence>
<evidence type="ECO:0000259" key="3">
    <source>
        <dbReference type="Pfam" id="PF02769"/>
    </source>
</evidence>
<dbReference type="Pfam" id="PF02769">
    <property type="entry name" value="AIRS_C"/>
    <property type="match status" value="1"/>
</dbReference>
<dbReference type="Pfam" id="PF00586">
    <property type="entry name" value="AIRS"/>
    <property type="match status" value="1"/>
</dbReference>
<evidence type="ECO:0000256" key="1">
    <source>
        <dbReference type="ARBA" id="ARBA00022977"/>
    </source>
</evidence>
<dbReference type="Proteomes" id="UP000525298">
    <property type="component" value="Unassembled WGS sequence"/>
</dbReference>
<evidence type="ECO:0008006" key="6">
    <source>
        <dbReference type="Google" id="ProtNLM"/>
    </source>
</evidence>
<dbReference type="Gene3D" id="3.90.650.10">
    <property type="entry name" value="PurM-like C-terminal domain"/>
    <property type="match status" value="1"/>
</dbReference>
<dbReference type="InterPro" id="IPR036676">
    <property type="entry name" value="PurM-like_C_sf"/>
</dbReference>
<comment type="caution">
    <text evidence="4">The sequence shown here is derived from an EMBL/GenBank/DDBJ whole genome shotgun (WGS) entry which is preliminary data.</text>
</comment>
<sequence length="353" mass="38068">MVDNANGSPSLSGNDELDDIVQAVRNYLGLVRKNSIKYVFEILKQTHQFGIQLPNYGDDAAVIPWKGEYLLLAADGMMAGLLINEPYAAGKAAVMVTVNDIYAMGGRPIGMVNVLASGDERQRSSIVNGIEKGCRKLQVPMLGGHTHPDTATGEASLSVAILGSATKLLRSHQAREGDDLILGIDLNGRRGCKSVVSWDANSGSTPEQLLFRLEALPEIAEKELSCAAKDISNAGILGTISIMLENSGKGGEIDIEAIPRPMSIGLIDWLHCFQSFGFILAVQPEHSKEVQDLFLARNIDSAIVGKVTSSPLVRVHKGSKRKTLFNFEKEEITGIRFDPKCLAPGKNGLKKAF</sequence>
<keyword evidence="1" id="KW-0784">Thiamine biosynthesis</keyword>
<dbReference type="InterPro" id="IPR011413">
    <property type="entry name" value="UCP036540_AIR"/>
</dbReference>
<protein>
    <recommendedName>
        <fullName evidence="6">Methanogenesis marker 2 protein</fullName>
    </recommendedName>
</protein>
<accession>A0A7W0HLY5</accession>
<dbReference type="InterPro" id="IPR006283">
    <property type="entry name" value="ThiL-like"/>
</dbReference>
<dbReference type="PANTHER" id="PTHR30270:SF0">
    <property type="entry name" value="THIAMINE-MONOPHOSPHATE KINASE"/>
    <property type="match status" value="1"/>
</dbReference>
<feature type="domain" description="PurM-like N-terminal" evidence="2">
    <location>
        <begin position="57"/>
        <end position="164"/>
    </location>
</feature>
<dbReference type="GO" id="GO:0009228">
    <property type="term" value="P:thiamine biosynthetic process"/>
    <property type="evidence" value="ECO:0007669"/>
    <property type="project" value="UniProtKB-KW"/>
</dbReference>
<gene>
    <name evidence="4" type="ORF">HNR65_003138</name>
</gene>
<reference evidence="4 5" key="1">
    <citation type="submission" date="2020-07" db="EMBL/GenBank/DDBJ databases">
        <title>Genomic Encyclopedia of Type Strains, Phase IV (KMG-IV): sequencing the most valuable type-strain genomes for metagenomic binning, comparative biology and taxonomic classification.</title>
        <authorList>
            <person name="Goeker M."/>
        </authorList>
    </citation>
    <scope>NUCLEOTIDE SEQUENCE [LARGE SCALE GENOMIC DNA]</scope>
    <source>
        <strain evidence="4 5">DSM 17721</strain>
    </source>
</reference>
<dbReference type="RefSeq" id="WP_181552406.1">
    <property type="nucleotide sequence ID" value="NZ_JACDUS010000012.1"/>
</dbReference>
<dbReference type="SUPFAM" id="SSF56042">
    <property type="entry name" value="PurM C-terminal domain-like"/>
    <property type="match status" value="1"/>
</dbReference>
<dbReference type="SUPFAM" id="SSF55326">
    <property type="entry name" value="PurM N-terminal domain-like"/>
    <property type="match status" value="1"/>
</dbReference>
<proteinExistence type="predicted"/>
<dbReference type="InterPro" id="IPR036921">
    <property type="entry name" value="PurM-like_N_sf"/>
</dbReference>
<name>A0A7W0HLY5_9BACT</name>
<organism evidence="4 5">
    <name type="scientific">Desulfosalsimonas propionicica</name>
    <dbReference type="NCBI Taxonomy" id="332175"/>
    <lineage>
        <taxon>Bacteria</taxon>
        <taxon>Pseudomonadati</taxon>
        <taxon>Thermodesulfobacteriota</taxon>
        <taxon>Desulfobacteria</taxon>
        <taxon>Desulfobacterales</taxon>
        <taxon>Desulfosalsimonadaceae</taxon>
        <taxon>Desulfosalsimonas</taxon>
    </lineage>
</organism>
<dbReference type="CDD" id="cd02192">
    <property type="entry name" value="PurM-like3"/>
    <property type="match status" value="1"/>
</dbReference>
<dbReference type="EMBL" id="JACDUS010000012">
    <property type="protein sequence ID" value="MBA2882783.1"/>
    <property type="molecule type" value="Genomic_DNA"/>
</dbReference>
<dbReference type="InterPro" id="IPR016188">
    <property type="entry name" value="PurM-like_N"/>
</dbReference>
<dbReference type="PIRSF" id="PIRSF036540">
    <property type="entry name" value="UCP036540_AIR"/>
    <property type="match status" value="1"/>
</dbReference>